<reference evidence="3" key="1">
    <citation type="journal article" date="2020" name="bioRxiv">
        <title>A rank-normalized archaeal taxonomy based on genome phylogeny resolves widespread incomplete and uneven classifications.</title>
        <authorList>
            <person name="Rinke C."/>
            <person name="Chuvochina M."/>
            <person name="Mussig A.J."/>
            <person name="Chaumeil P.-A."/>
            <person name="Waite D.W."/>
            <person name="Whitman W.B."/>
            <person name="Parks D.H."/>
            <person name="Hugenholtz P."/>
        </authorList>
    </citation>
    <scope>NUCLEOTIDE SEQUENCE [LARGE SCALE GENOMIC DNA]</scope>
</reference>
<protein>
    <submittedName>
        <fullName evidence="2">Sugar transferase</fullName>
    </submittedName>
</protein>
<evidence type="ECO:0000313" key="3">
    <source>
        <dbReference type="Proteomes" id="UP000577419"/>
    </source>
</evidence>
<evidence type="ECO:0000313" key="2">
    <source>
        <dbReference type="EMBL" id="HIH07888.1"/>
    </source>
</evidence>
<dbReference type="PANTHER" id="PTHR30576">
    <property type="entry name" value="COLANIC BIOSYNTHESIS UDP-GLUCOSE LIPID CARRIER TRANSFERASE"/>
    <property type="match status" value="1"/>
</dbReference>
<proteinExistence type="predicted"/>
<name>A0A7J4IQW6_9ARCH</name>
<keyword evidence="2" id="KW-0808">Transferase</keyword>
<dbReference type="InterPro" id="IPR003362">
    <property type="entry name" value="Bact_transf"/>
</dbReference>
<accession>A0A7J4IQW6</accession>
<sequence>MPKRKDTFLFHRGERVGKGGLPITITKIRTMKRGAAEERGNLYPTTTSITQKFEIKSQDPRVINKFARFLRRTHIDELPQIISFLKGDLL</sequence>
<dbReference type="Proteomes" id="UP000577419">
    <property type="component" value="Unassembled WGS sequence"/>
</dbReference>
<evidence type="ECO:0000259" key="1">
    <source>
        <dbReference type="Pfam" id="PF02397"/>
    </source>
</evidence>
<dbReference type="Pfam" id="PF02397">
    <property type="entry name" value="Bac_transf"/>
    <property type="match status" value="1"/>
</dbReference>
<dbReference type="EMBL" id="DUFG01000005">
    <property type="protein sequence ID" value="HIH07888.1"/>
    <property type="molecule type" value="Genomic_DNA"/>
</dbReference>
<dbReference type="PANTHER" id="PTHR30576:SF0">
    <property type="entry name" value="UNDECAPRENYL-PHOSPHATE N-ACETYLGALACTOSAMINYL 1-PHOSPHATE TRANSFERASE-RELATED"/>
    <property type="match status" value="1"/>
</dbReference>
<organism evidence="2 3">
    <name type="scientific">Candidatus Iainarchaeum sp</name>
    <dbReference type="NCBI Taxonomy" id="3101447"/>
    <lineage>
        <taxon>Archaea</taxon>
        <taxon>Candidatus Iainarchaeota</taxon>
        <taxon>Candidatus Iainarchaeia</taxon>
        <taxon>Candidatus Iainarchaeales</taxon>
        <taxon>Candidatus Iainarchaeaceae</taxon>
        <taxon>Candidatus Iainarchaeum</taxon>
    </lineage>
</organism>
<comment type="caution">
    <text evidence="2">The sequence shown here is derived from an EMBL/GenBank/DDBJ whole genome shotgun (WGS) entry which is preliminary data.</text>
</comment>
<dbReference type="AlphaFoldDB" id="A0A7J4IQW6"/>
<dbReference type="GO" id="GO:0016780">
    <property type="term" value="F:phosphotransferase activity, for other substituted phosphate groups"/>
    <property type="evidence" value="ECO:0007669"/>
    <property type="project" value="TreeGrafter"/>
</dbReference>
<gene>
    <name evidence="2" type="ORF">HA237_00795</name>
</gene>
<feature type="domain" description="Bacterial sugar transferase" evidence="1">
    <location>
        <begin position="9"/>
        <end position="89"/>
    </location>
</feature>